<gene>
    <name evidence="1" type="ORF">BDV41DRAFT_535496</name>
</gene>
<evidence type="ECO:0000313" key="1">
    <source>
        <dbReference type="EMBL" id="KAE8313917.1"/>
    </source>
</evidence>
<sequence length="90" mass="9638">MSNFYVHLTKPLFPARCLTVTIVASGAILGHPKVASIPSRPCSAAVVYEGWCNVLGGYIYILCSSPASGNRKEKAIFLNPNLRVVTCAGR</sequence>
<name>A0A5N6VZA7_9EURO</name>
<reference evidence="2" key="1">
    <citation type="submission" date="2019-04" db="EMBL/GenBank/DDBJ databases">
        <title>Friends and foes A comparative genomics studyof 23 Aspergillus species from section Flavi.</title>
        <authorList>
            <consortium name="DOE Joint Genome Institute"/>
            <person name="Kjaerbolling I."/>
            <person name="Vesth T."/>
            <person name="Frisvad J.C."/>
            <person name="Nybo J.L."/>
            <person name="Theobald S."/>
            <person name="Kildgaard S."/>
            <person name="Isbrandt T."/>
            <person name="Kuo A."/>
            <person name="Sato A."/>
            <person name="Lyhne E.K."/>
            <person name="Kogle M.E."/>
            <person name="Wiebenga A."/>
            <person name="Kun R.S."/>
            <person name="Lubbers R.J."/>
            <person name="Makela M.R."/>
            <person name="Barry K."/>
            <person name="Chovatia M."/>
            <person name="Clum A."/>
            <person name="Daum C."/>
            <person name="Haridas S."/>
            <person name="He G."/>
            <person name="LaButti K."/>
            <person name="Lipzen A."/>
            <person name="Mondo S."/>
            <person name="Riley R."/>
            <person name="Salamov A."/>
            <person name="Simmons B.A."/>
            <person name="Magnuson J.K."/>
            <person name="Henrissat B."/>
            <person name="Mortensen U.H."/>
            <person name="Larsen T.O."/>
            <person name="Devries R.P."/>
            <person name="Grigoriev I.V."/>
            <person name="Machida M."/>
            <person name="Baker S.E."/>
            <person name="Andersen M.R."/>
        </authorList>
    </citation>
    <scope>NUCLEOTIDE SEQUENCE [LARGE SCALE GENOMIC DNA]</scope>
    <source>
        <strain evidence="2">CBS 130015</strain>
    </source>
</reference>
<evidence type="ECO:0000313" key="2">
    <source>
        <dbReference type="Proteomes" id="UP000325433"/>
    </source>
</evidence>
<keyword evidence="2" id="KW-1185">Reference proteome</keyword>
<dbReference type="Proteomes" id="UP000325433">
    <property type="component" value="Unassembled WGS sequence"/>
</dbReference>
<accession>A0A5N6VZA7</accession>
<proteinExistence type="predicted"/>
<dbReference type="AlphaFoldDB" id="A0A5N6VZA7"/>
<organism evidence="1 2">
    <name type="scientific">Aspergillus transmontanensis</name>
    <dbReference type="NCBI Taxonomy" id="1034304"/>
    <lineage>
        <taxon>Eukaryota</taxon>
        <taxon>Fungi</taxon>
        <taxon>Dikarya</taxon>
        <taxon>Ascomycota</taxon>
        <taxon>Pezizomycotina</taxon>
        <taxon>Eurotiomycetes</taxon>
        <taxon>Eurotiomycetidae</taxon>
        <taxon>Eurotiales</taxon>
        <taxon>Aspergillaceae</taxon>
        <taxon>Aspergillus</taxon>
        <taxon>Aspergillus subgen. Circumdati</taxon>
    </lineage>
</organism>
<protein>
    <submittedName>
        <fullName evidence="1">Uncharacterized protein</fullName>
    </submittedName>
</protein>
<dbReference type="EMBL" id="ML738322">
    <property type="protein sequence ID" value="KAE8313917.1"/>
    <property type="molecule type" value="Genomic_DNA"/>
</dbReference>